<gene>
    <name evidence="1" type="ORF">CR513_42367</name>
</gene>
<proteinExistence type="predicted"/>
<evidence type="ECO:0000313" key="2">
    <source>
        <dbReference type="Proteomes" id="UP000257109"/>
    </source>
</evidence>
<protein>
    <submittedName>
        <fullName evidence="1">Uncharacterized protein</fullName>
    </submittedName>
</protein>
<dbReference type="EMBL" id="QJKJ01009151">
    <property type="protein sequence ID" value="RDX77501.1"/>
    <property type="molecule type" value="Genomic_DNA"/>
</dbReference>
<evidence type="ECO:0000313" key="1">
    <source>
        <dbReference type="EMBL" id="RDX77501.1"/>
    </source>
</evidence>
<name>A0A371FGW3_MUCPR</name>
<keyword evidence="2" id="KW-1185">Reference proteome</keyword>
<sequence length="28" mass="3168">MRVRKSNPRVGLSGSKVYGLKSTPFWIC</sequence>
<comment type="caution">
    <text evidence="1">The sequence shown here is derived from an EMBL/GenBank/DDBJ whole genome shotgun (WGS) entry which is preliminary data.</text>
</comment>
<organism evidence="1 2">
    <name type="scientific">Mucuna pruriens</name>
    <name type="common">Velvet bean</name>
    <name type="synonym">Dolichos pruriens</name>
    <dbReference type="NCBI Taxonomy" id="157652"/>
    <lineage>
        <taxon>Eukaryota</taxon>
        <taxon>Viridiplantae</taxon>
        <taxon>Streptophyta</taxon>
        <taxon>Embryophyta</taxon>
        <taxon>Tracheophyta</taxon>
        <taxon>Spermatophyta</taxon>
        <taxon>Magnoliopsida</taxon>
        <taxon>eudicotyledons</taxon>
        <taxon>Gunneridae</taxon>
        <taxon>Pentapetalae</taxon>
        <taxon>rosids</taxon>
        <taxon>fabids</taxon>
        <taxon>Fabales</taxon>
        <taxon>Fabaceae</taxon>
        <taxon>Papilionoideae</taxon>
        <taxon>50 kb inversion clade</taxon>
        <taxon>NPAAA clade</taxon>
        <taxon>indigoferoid/millettioid clade</taxon>
        <taxon>Phaseoleae</taxon>
        <taxon>Mucuna</taxon>
    </lineage>
</organism>
<dbReference type="AlphaFoldDB" id="A0A371FGW3"/>
<dbReference type="Proteomes" id="UP000257109">
    <property type="component" value="Unassembled WGS sequence"/>
</dbReference>
<accession>A0A371FGW3</accession>
<reference evidence="1" key="1">
    <citation type="submission" date="2018-05" db="EMBL/GenBank/DDBJ databases">
        <title>Draft genome of Mucuna pruriens seed.</title>
        <authorList>
            <person name="Nnadi N.E."/>
            <person name="Vos R."/>
            <person name="Hasami M.H."/>
            <person name="Devisetty U.K."/>
            <person name="Aguiy J.C."/>
        </authorList>
    </citation>
    <scope>NUCLEOTIDE SEQUENCE [LARGE SCALE GENOMIC DNA]</scope>
    <source>
        <strain evidence="1">JCA_2017</strain>
    </source>
</reference>
<feature type="non-terminal residue" evidence="1">
    <location>
        <position position="28"/>
    </location>
</feature>